<keyword evidence="6" id="KW-0539">Nucleus</keyword>
<dbReference type="InterPro" id="IPR036864">
    <property type="entry name" value="Zn2-C6_fun-type_DNA-bd_sf"/>
</dbReference>
<dbReference type="CDD" id="cd00067">
    <property type="entry name" value="GAL4"/>
    <property type="match status" value="1"/>
</dbReference>
<name>A0A0D2K8Y5_9EURO</name>
<dbReference type="Pfam" id="PF04082">
    <property type="entry name" value="Fungal_trans"/>
    <property type="match status" value="1"/>
</dbReference>
<dbReference type="InterPro" id="IPR050815">
    <property type="entry name" value="TF_fung"/>
</dbReference>
<dbReference type="SMART" id="SM00906">
    <property type="entry name" value="Fungal_trans"/>
    <property type="match status" value="1"/>
</dbReference>
<gene>
    <name evidence="9" type="ORF">Z520_11471</name>
</gene>
<dbReference type="Pfam" id="PF00172">
    <property type="entry name" value="Zn_clus"/>
    <property type="match status" value="1"/>
</dbReference>
<dbReference type="RefSeq" id="XP_016626931.1">
    <property type="nucleotide sequence ID" value="XM_016781960.1"/>
</dbReference>
<evidence type="ECO:0000256" key="2">
    <source>
        <dbReference type="ARBA" id="ARBA00022723"/>
    </source>
</evidence>
<accession>A0A0D2K8Y5</accession>
<sequence>MMTSPASNTVDYRPIRRVRQACLNCRRRKVRCSGQRPTCAFCLRLSEECTYSNELTKATGQTSSTHLSKRLLSLEAKLAEVTQGLQQKTTSNGGRQHHITTPASLGSSSDAWPLLPSLEVISPPSSDSSTEIQIPLSVVQTAINQYFIHCHNHPLSLFDEQRFRQRWEHGVIPQYLLLVLIASALRFSGNSFPQDKQDELIRSYSRRSWTQMVNRWMNQDVEENPKVVQAVLLHCLIDIAGKGANPLDVYERYLADTTLMGIDGQNYRASVKIALAVRISQELRLMLEPDPRLDPAEQEEQRRIFWSAYVLDKFITCKRTRPSAISDDDCKVRLPRDGYDLLHGELLEKEYALDQLKLISTLEASHLSPFAVLVLISSTLGQCANYSLHECSCGSNLPPWDSSSTFSAISSSLMVFESVFSLDESFAAMSLRHSSVDGVMDPRMAGQLILSRAIFHLCNILLYHPLLLLRRAHSLKERVPESFLRRTNQMLREHAVALTTLLRDSFHAGHRGSNVMIAYCAFMAGVTHCLHIASGVSDVVDDFAELADFSMTLLSELASKWPIAASMLQNLRALHKDSLHHNDPAIPPVDFRDLDKRFVDRNLRLMDQGLAVEPSGKYLPSQSVCQRYENSHSDALDEYSPEFTLSFENATLPALDADIDGLPSSGGNEQYGSALVSFDTSPLASFLMAQGMETVED</sequence>
<dbReference type="Gene3D" id="4.10.240.10">
    <property type="entry name" value="Zn(2)-C6 fungal-type DNA-binding domain"/>
    <property type="match status" value="1"/>
</dbReference>
<dbReference type="CDD" id="cd12148">
    <property type="entry name" value="fungal_TF_MHR"/>
    <property type="match status" value="1"/>
</dbReference>
<dbReference type="SUPFAM" id="SSF57701">
    <property type="entry name" value="Zn2/Cys6 DNA-binding domain"/>
    <property type="match status" value="1"/>
</dbReference>
<evidence type="ECO:0000313" key="9">
    <source>
        <dbReference type="EMBL" id="KIX92808.1"/>
    </source>
</evidence>
<protein>
    <recommendedName>
        <fullName evidence="8">Zn(2)-C6 fungal-type domain-containing protein</fullName>
    </recommendedName>
</protein>
<dbReference type="InterPro" id="IPR007219">
    <property type="entry name" value="XnlR_reg_dom"/>
</dbReference>
<dbReference type="PROSITE" id="PS00463">
    <property type="entry name" value="ZN2_CY6_FUNGAL_1"/>
    <property type="match status" value="1"/>
</dbReference>
<keyword evidence="2" id="KW-0479">Metal-binding</keyword>
<evidence type="ECO:0000256" key="1">
    <source>
        <dbReference type="ARBA" id="ARBA00004123"/>
    </source>
</evidence>
<feature type="region of interest" description="Disordered" evidence="7">
    <location>
        <begin position="85"/>
        <end position="107"/>
    </location>
</feature>
<dbReference type="Proteomes" id="UP000053411">
    <property type="component" value="Unassembled WGS sequence"/>
</dbReference>
<evidence type="ECO:0000256" key="6">
    <source>
        <dbReference type="ARBA" id="ARBA00023242"/>
    </source>
</evidence>
<evidence type="ECO:0000256" key="3">
    <source>
        <dbReference type="ARBA" id="ARBA00023015"/>
    </source>
</evidence>
<keyword evidence="3" id="KW-0805">Transcription regulation</keyword>
<keyword evidence="4" id="KW-0238">DNA-binding</keyword>
<evidence type="ECO:0000256" key="4">
    <source>
        <dbReference type="ARBA" id="ARBA00023125"/>
    </source>
</evidence>
<dbReference type="PANTHER" id="PTHR47338:SF4">
    <property type="entry name" value="ZN(II)2CYS6 TRANSCRIPTION FACTOR (EUROFUNG)"/>
    <property type="match status" value="1"/>
</dbReference>
<dbReference type="SMART" id="SM00066">
    <property type="entry name" value="GAL4"/>
    <property type="match status" value="1"/>
</dbReference>
<dbReference type="InterPro" id="IPR001138">
    <property type="entry name" value="Zn2Cys6_DnaBD"/>
</dbReference>
<keyword evidence="10" id="KW-1185">Reference proteome</keyword>
<reference evidence="9 10" key="1">
    <citation type="submission" date="2015-01" db="EMBL/GenBank/DDBJ databases">
        <title>The Genome Sequence of Fonsecaea multimorphosa CBS 102226.</title>
        <authorList>
            <consortium name="The Broad Institute Genomics Platform"/>
            <person name="Cuomo C."/>
            <person name="de Hoog S."/>
            <person name="Gorbushina A."/>
            <person name="Stielow B."/>
            <person name="Teixiera M."/>
            <person name="Abouelleil A."/>
            <person name="Chapman S.B."/>
            <person name="Priest M."/>
            <person name="Young S.K."/>
            <person name="Wortman J."/>
            <person name="Nusbaum C."/>
            <person name="Birren B."/>
        </authorList>
    </citation>
    <scope>NUCLEOTIDE SEQUENCE [LARGE SCALE GENOMIC DNA]</scope>
    <source>
        <strain evidence="9 10">CBS 102226</strain>
    </source>
</reference>
<feature type="domain" description="Zn(2)-C6 fungal-type" evidence="8">
    <location>
        <begin position="21"/>
        <end position="49"/>
    </location>
</feature>
<dbReference type="GO" id="GO:0003677">
    <property type="term" value="F:DNA binding"/>
    <property type="evidence" value="ECO:0007669"/>
    <property type="project" value="UniProtKB-KW"/>
</dbReference>
<evidence type="ECO:0000259" key="8">
    <source>
        <dbReference type="PROSITE" id="PS00463"/>
    </source>
</evidence>
<dbReference type="GeneID" id="27717217"/>
<comment type="subcellular location">
    <subcellularLocation>
        <location evidence="1">Nucleus</location>
    </subcellularLocation>
</comment>
<evidence type="ECO:0000313" key="10">
    <source>
        <dbReference type="Proteomes" id="UP000053411"/>
    </source>
</evidence>
<dbReference type="VEuPathDB" id="FungiDB:Z520_11471"/>
<evidence type="ECO:0000256" key="7">
    <source>
        <dbReference type="SAM" id="MobiDB-lite"/>
    </source>
</evidence>
<keyword evidence="5" id="KW-0804">Transcription</keyword>
<organism evidence="9 10">
    <name type="scientific">Fonsecaea multimorphosa CBS 102226</name>
    <dbReference type="NCBI Taxonomy" id="1442371"/>
    <lineage>
        <taxon>Eukaryota</taxon>
        <taxon>Fungi</taxon>
        <taxon>Dikarya</taxon>
        <taxon>Ascomycota</taxon>
        <taxon>Pezizomycotina</taxon>
        <taxon>Eurotiomycetes</taxon>
        <taxon>Chaetothyriomycetidae</taxon>
        <taxon>Chaetothyriales</taxon>
        <taxon>Herpotrichiellaceae</taxon>
        <taxon>Fonsecaea</taxon>
    </lineage>
</organism>
<dbReference type="GO" id="GO:0006351">
    <property type="term" value="P:DNA-templated transcription"/>
    <property type="evidence" value="ECO:0007669"/>
    <property type="project" value="InterPro"/>
</dbReference>
<dbReference type="STRING" id="1442371.A0A0D2K8Y5"/>
<dbReference type="AlphaFoldDB" id="A0A0D2K8Y5"/>
<dbReference type="EMBL" id="KN848100">
    <property type="protein sequence ID" value="KIX92808.1"/>
    <property type="molecule type" value="Genomic_DNA"/>
</dbReference>
<dbReference type="GO" id="GO:0005634">
    <property type="term" value="C:nucleus"/>
    <property type="evidence" value="ECO:0007669"/>
    <property type="project" value="UniProtKB-SubCell"/>
</dbReference>
<dbReference type="GO" id="GO:0000981">
    <property type="term" value="F:DNA-binding transcription factor activity, RNA polymerase II-specific"/>
    <property type="evidence" value="ECO:0007669"/>
    <property type="project" value="InterPro"/>
</dbReference>
<dbReference type="GO" id="GO:0008270">
    <property type="term" value="F:zinc ion binding"/>
    <property type="evidence" value="ECO:0007669"/>
    <property type="project" value="InterPro"/>
</dbReference>
<evidence type="ECO:0000256" key="5">
    <source>
        <dbReference type="ARBA" id="ARBA00023163"/>
    </source>
</evidence>
<dbReference type="OrthoDB" id="424974at2759"/>
<dbReference type="PANTHER" id="PTHR47338">
    <property type="entry name" value="ZN(II)2CYS6 TRANSCRIPTION FACTOR (EUROFUNG)-RELATED"/>
    <property type="match status" value="1"/>
</dbReference>
<proteinExistence type="predicted"/>